<dbReference type="GO" id="GO:0004222">
    <property type="term" value="F:metalloendopeptidase activity"/>
    <property type="evidence" value="ECO:0007669"/>
    <property type="project" value="TreeGrafter"/>
</dbReference>
<accession>A0A1Z4JRC5</accession>
<dbReference type="AlphaFoldDB" id="A0A1Z4JRC5"/>
<evidence type="ECO:0000313" key="3">
    <source>
        <dbReference type="EMBL" id="BAY59276.1"/>
    </source>
</evidence>
<name>A0A1Z4JRC5_LEPBY</name>
<evidence type="ECO:0000256" key="1">
    <source>
        <dbReference type="SAM" id="MobiDB-lite"/>
    </source>
</evidence>
<feature type="region of interest" description="Disordered" evidence="1">
    <location>
        <begin position="241"/>
        <end position="264"/>
    </location>
</feature>
<dbReference type="CDD" id="cd12797">
    <property type="entry name" value="M23_peptidase"/>
    <property type="match status" value="1"/>
</dbReference>
<geneLocation type="plasmid" evidence="3">
    <name>plasmid1</name>
</geneLocation>
<reference evidence="3 4" key="1">
    <citation type="submission" date="2017-06" db="EMBL/GenBank/DDBJ databases">
        <title>Genome sequencing of cyanobaciteial culture collection at National Institute for Environmental Studies (NIES).</title>
        <authorList>
            <person name="Hirose Y."/>
            <person name="Shimura Y."/>
            <person name="Fujisawa T."/>
            <person name="Nakamura Y."/>
            <person name="Kawachi M."/>
        </authorList>
    </citation>
    <scope>NUCLEOTIDE SEQUENCE [LARGE SCALE GENOMIC DNA]</scope>
    <source>
        <strain evidence="3 4">NIES-2135</strain>
        <plasmid evidence="4">Plasmid Plasmid1 dna</plasmid>
    </source>
</reference>
<dbReference type="InterPro" id="IPR011055">
    <property type="entry name" value="Dup_hybrid_motif"/>
</dbReference>
<dbReference type="Proteomes" id="UP000217895">
    <property type="component" value="Plasmid Plasmid1 dna"/>
</dbReference>
<organism evidence="3 4">
    <name type="scientific">Leptolyngbya boryana NIES-2135</name>
    <dbReference type="NCBI Taxonomy" id="1973484"/>
    <lineage>
        <taxon>Bacteria</taxon>
        <taxon>Bacillati</taxon>
        <taxon>Cyanobacteriota</taxon>
        <taxon>Cyanophyceae</taxon>
        <taxon>Leptolyngbyales</taxon>
        <taxon>Leptolyngbyaceae</taxon>
        <taxon>Leptolyngbya group</taxon>
        <taxon>Leptolyngbya</taxon>
    </lineage>
</organism>
<sequence>MHIPGYLKKALDEANPEVRAQLAMQIARSQDRRVFWLKVWLHTESGLTLLLVLFTLSVLTISSINQRTTAWFQGFKLFGVALSGIQSAARLTTFNPEAGKPLKVGDTVAGFEITSGFGKRTHPVSGEVAFHNGVDAAMPVGTAIVAPFDGEVQPIANDSCGWGLRYFSPTMPNHRFGMCHFSEQVKGGSVKAGATIARSGGSPGSKGAGSSTGPHLHFVVSNRDGTPVPPTQEALSKFLTPAKTASTQSPSDATSNAENTSEASATETLKYFEEIALGDEFNTSAKVVKKWRSSIRYAVTGRPTQTDRETLQKVLSELHELTGLEFLYGSIGKHVITIHFVPVDQFKSVLPATPAGNLGYFEFNDQNNVITRARILISTTGVNQQERSHLIREEVTQALGLARDSDRYKDSIFTQQWTKTQQYSPIDKAVIRLLYDERIKPGMTIEQVTQALKSTRV</sequence>
<feature type="domain" description="M23ase beta-sheet core" evidence="2">
    <location>
        <begin position="130"/>
        <end position="228"/>
    </location>
</feature>
<dbReference type="PANTHER" id="PTHR21666">
    <property type="entry name" value="PEPTIDASE-RELATED"/>
    <property type="match status" value="1"/>
</dbReference>
<dbReference type="PANTHER" id="PTHR21666:SF285">
    <property type="entry name" value="M23 FAMILY METALLOPEPTIDASE"/>
    <property type="match status" value="1"/>
</dbReference>
<evidence type="ECO:0000259" key="2">
    <source>
        <dbReference type="Pfam" id="PF01551"/>
    </source>
</evidence>
<dbReference type="InterPro" id="IPR016047">
    <property type="entry name" value="M23ase_b-sheet_dom"/>
</dbReference>
<dbReference type="InterPro" id="IPR050570">
    <property type="entry name" value="Cell_wall_metabolism_enzyme"/>
</dbReference>
<dbReference type="InterPro" id="IPR021323">
    <property type="entry name" value="DUF2927"/>
</dbReference>
<gene>
    <name evidence="3" type="ORF">NIES2135_61530</name>
</gene>
<dbReference type="SUPFAM" id="SSF51261">
    <property type="entry name" value="Duplicated hybrid motif"/>
    <property type="match status" value="1"/>
</dbReference>
<evidence type="ECO:0000313" key="4">
    <source>
        <dbReference type="Proteomes" id="UP000217895"/>
    </source>
</evidence>
<proteinExistence type="predicted"/>
<dbReference type="Pfam" id="PF11150">
    <property type="entry name" value="DUF2927"/>
    <property type="match status" value="1"/>
</dbReference>
<dbReference type="Pfam" id="PF01551">
    <property type="entry name" value="Peptidase_M23"/>
    <property type="match status" value="1"/>
</dbReference>
<keyword evidence="3" id="KW-0614">Plasmid</keyword>
<feature type="region of interest" description="Disordered" evidence="1">
    <location>
        <begin position="196"/>
        <end position="217"/>
    </location>
</feature>
<protein>
    <recommendedName>
        <fullName evidence="2">M23ase beta-sheet core domain-containing protein</fullName>
    </recommendedName>
</protein>
<feature type="compositionally biased region" description="Polar residues" evidence="1">
    <location>
        <begin position="243"/>
        <end position="264"/>
    </location>
</feature>
<dbReference type="Gene3D" id="2.70.70.10">
    <property type="entry name" value="Glucose Permease (Domain IIA)"/>
    <property type="match status" value="1"/>
</dbReference>
<keyword evidence="4" id="KW-1185">Reference proteome</keyword>
<dbReference type="EMBL" id="AP018204">
    <property type="protein sequence ID" value="BAY59276.1"/>
    <property type="molecule type" value="Genomic_DNA"/>
</dbReference>